<dbReference type="Proteomes" id="UP001429601">
    <property type="component" value="Unassembled WGS sequence"/>
</dbReference>
<evidence type="ECO:0000313" key="1">
    <source>
        <dbReference type="EMBL" id="NID06722.1"/>
    </source>
</evidence>
<dbReference type="EMBL" id="JAAQQR010000011">
    <property type="protein sequence ID" value="NID06722.1"/>
    <property type="molecule type" value="Genomic_DNA"/>
</dbReference>
<keyword evidence="2" id="KW-1185">Reference proteome</keyword>
<dbReference type="RefSeq" id="WP_167129354.1">
    <property type="nucleotide sequence ID" value="NZ_JAAQQR010000011.1"/>
</dbReference>
<protein>
    <submittedName>
        <fullName evidence="1">SMI1/KNR4 family protein</fullName>
    </submittedName>
</protein>
<gene>
    <name evidence="1" type="ORF">HBF26_17655</name>
</gene>
<organism evidence="1 2">
    <name type="scientific">Luteibacter jiangsuensis</name>
    <dbReference type="NCBI Taxonomy" id="637577"/>
    <lineage>
        <taxon>Bacteria</taxon>
        <taxon>Pseudomonadati</taxon>
        <taxon>Pseudomonadota</taxon>
        <taxon>Gammaproteobacteria</taxon>
        <taxon>Lysobacterales</taxon>
        <taxon>Rhodanobacteraceae</taxon>
        <taxon>Luteibacter</taxon>
    </lineage>
</organism>
<comment type="caution">
    <text evidence="1">The sequence shown here is derived from an EMBL/GenBank/DDBJ whole genome shotgun (WGS) entry which is preliminary data.</text>
</comment>
<reference evidence="1 2" key="1">
    <citation type="journal article" date="2011" name="Curr. Microbiol.">
        <title>Luteibacter jiangsuensis sp. nov.: a methamidophos-degrading bacterium isolated from a methamidophos-manufacturing factory.</title>
        <authorList>
            <person name="Wang L."/>
            <person name="Wang G.L."/>
            <person name="Li S.P."/>
            <person name="Jiang J.D."/>
        </authorList>
    </citation>
    <scope>NUCLEOTIDE SEQUENCE [LARGE SCALE GENOMIC DNA]</scope>
    <source>
        <strain evidence="1 2">CGMCC 1.10133</strain>
    </source>
</reference>
<evidence type="ECO:0000313" key="2">
    <source>
        <dbReference type="Proteomes" id="UP001429601"/>
    </source>
</evidence>
<sequence length="129" mass="14926">MYDYYFYDERRLPRAFSMPLEFVDFARAQDRPDLSPWWLLCDFPSSADFWFDQLREQYPESALVPFAKFGDTDDLACFDGKDLSPSPKVLYIHAFASPGWEMRGELANFSAWLALAAEDHAEFVKDSAG</sequence>
<proteinExistence type="predicted"/>
<name>A0ABX0QBH7_9GAMM</name>
<accession>A0ABX0QBH7</accession>